<dbReference type="InterPro" id="IPR014043">
    <property type="entry name" value="Acyl_transferase_dom"/>
</dbReference>
<evidence type="ECO:0000313" key="9">
    <source>
        <dbReference type="EMBL" id="MBO8473559.1"/>
    </source>
</evidence>
<sequence>MKAYVFPGQGSQFTGMGKSLYDGNAKAKELFECANDILGFRITDVMFSGTAEDLKATKVTQPAIFVHSVLLASCLKDGDVIDGYEGGFNPDMVAGHSLGEFSALTAAGALSFEDGLRLVAIRASAMQKACEIKPSTMAAILGMDSAKIEEVCREEVEGIVVPANYNCDGQVVISGDMEAVKRACDKLKAAGAKRAVMLAVGGAFHSPLMEPARAELAEAIEKTVFSAPVCPVYQNVDARPNTDPSAIKANLLSQLTSPVRWTQTVKNMAADGADEFIELGPGTVLQGLAKKIIPGVNAISIA</sequence>
<dbReference type="GO" id="GO:0006633">
    <property type="term" value="P:fatty acid biosynthetic process"/>
    <property type="evidence" value="ECO:0007669"/>
    <property type="project" value="TreeGrafter"/>
</dbReference>
<evidence type="ECO:0000313" key="10">
    <source>
        <dbReference type="Proteomes" id="UP000823604"/>
    </source>
</evidence>
<proteinExistence type="inferred from homology"/>
<keyword evidence="4 6" id="KW-0012">Acyltransferase</keyword>
<evidence type="ECO:0000256" key="4">
    <source>
        <dbReference type="ARBA" id="ARBA00023315"/>
    </source>
</evidence>
<dbReference type="InterPro" id="IPR050858">
    <property type="entry name" value="Mal-CoA-ACP_Trans/PKS_FabD"/>
</dbReference>
<dbReference type="PANTHER" id="PTHR42681:SF1">
    <property type="entry name" value="MALONYL-COA-ACYL CARRIER PROTEIN TRANSACYLASE, MITOCHONDRIAL"/>
    <property type="match status" value="1"/>
</dbReference>
<feature type="active site" evidence="7">
    <location>
        <position position="97"/>
    </location>
</feature>
<dbReference type="NCBIfam" id="TIGR00128">
    <property type="entry name" value="fabD"/>
    <property type="match status" value="1"/>
</dbReference>
<protein>
    <recommendedName>
        <fullName evidence="2 6">Malonyl CoA-acyl carrier protein transacylase</fullName>
        <ecNumber evidence="1 6">2.3.1.39</ecNumber>
    </recommendedName>
</protein>
<evidence type="ECO:0000256" key="3">
    <source>
        <dbReference type="ARBA" id="ARBA00022679"/>
    </source>
</evidence>
<evidence type="ECO:0000256" key="6">
    <source>
        <dbReference type="PIRNR" id="PIRNR000446"/>
    </source>
</evidence>
<dbReference type="PANTHER" id="PTHR42681">
    <property type="entry name" value="MALONYL-COA-ACYL CARRIER PROTEIN TRANSACYLASE, MITOCHONDRIAL"/>
    <property type="match status" value="1"/>
</dbReference>
<dbReference type="FunFam" id="3.30.70.250:FF:000001">
    <property type="entry name" value="Malonyl CoA-acyl carrier protein transacylase"/>
    <property type="match status" value="1"/>
</dbReference>
<dbReference type="InterPro" id="IPR004410">
    <property type="entry name" value="Malonyl_CoA-ACP_transAc_FabD"/>
</dbReference>
<comment type="similarity">
    <text evidence="6">Belongs to the fabD family.</text>
</comment>
<dbReference type="Gene3D" id="3.40.366.10">
    <property type="entry name" value="Malonyl-Coenzyme A Acyl Carrier Protein, domain 2"/>
    <property type="match status" value="1"/>
</dbReference>
<dbReference type="AlphaFoldDB" id="A0A9D9IL61"/>
<reference evidence="9" key="1">
    <citation type="submission" date="2020-10" db="EMBL/GenBank/DDBJ databases">
        <authorList>
            <person name="Gilroy R."/>
        </authorList>
    </citation>
    <scope>NUCLEOTIDE SEQUENCE</scope>
    <source>
        <strain evidence="9">B1-8020</strain>
    </source>
</reference>
<organism evidence="9 10">
    <name type="scientific">Candidatus Merdivivens pullicola</name>
    <dbReference type="NCBI Taxonomy" id="2840872"/>
    <lineage>
        <taxon>Bacteria</taxon>
        <taxon>Pseudomonadati</taxon>
        <taxon>Bacteroidota</taxon>
        <taxon>Bacteroidia</taxon>
        <taxon>Bacteroidales</taxon>
        <taxon>Muribaculaceae</taxon>
        <taxon>Muribaculaceae incertae sedis</taxon>
        <taxon>Candidatus Merdivivens</taxon>
    </lineage>
</organism>
<evidence type="ECO:0000256" key="1">
    <source>
        <dbReference type="ARBA" id="ARBA00013258"/>
    </source>
</evidence>
<dbReference type="InterPro" id="IPR016035">
    <property type="entry name" value="Acyl_Trfase/lysoPLipase"/>
</dbReference>
<feature type="domain" description="Malonyl-CoA:ACP transacylase (MAT)" evidence="8">
    <location>
        <begin position="5"/>
        <end position="301"/>
    </location>
</feature>
<dbReference type="EMBL" id="JADIMA010000082">
    <property type="protein sequence ID" value="MBO8473559.1"/>
    <property type="molecule type" value="Genomic_DNA"/>
</dbReference>
<dbReference type="SMART" id="SM00827">
    <property type="entry name" value="PKS_AT"/>
    <property type="match status" value="1"/>
</dbReference>
<gene>
    <name evidence="9" type="primary">fabD</name>
    <name evidence="9" type="ORF">IAB81_08060</name>
</gene>
<evidence type="ECO:0000256" key="2">
    <source>
        <dbReference type="ARBA" id="ARBA00018953"/>
    </source>
</evidence>
<dbReference type="GO" id="GO:0005829">
    <property type="term" value="C:cytosol"/>
    <property type="evidence" value="ECO:0007669"/>
    <property type="project" value="TreeGrafter"/>
</dbReference>
<dbReference type="InterPro" id="IPR001227">
    <property type="entry name" value="Ac_transferase_dom_sf"/>
</dbReference>
<evidence type="ECO:0000259" key="8">
    <source>
        <dbReference type="SMART" id="SM00827"/>
    </source>
</evidence>
<dbReference type="GO" id="GO:0004314">
    <property type="term" value="F:[acyl-carrier-protein] S-malonyltransferase activity"/>
    <property type="evidence" value="ECO:0007669"/>
    <property type="project" value="UniProtKB-EC"/>
</dbReference>
<comment type="caution">
    <text evidence="9">The sequence shown here is derived from an EMBL/GenBank/DDBJ whole genome shotgun (WGS) entry which is preliminary data.</text>
</comment>
<feature type="active site" evidence="7">
    <location>
        <position position="205"/>
    </location>
</feature>
<dbReference type="Gene3D" id="3.30.70.250">
    <property type="entry name" value="Malonyl-CoA ACP transacylase, ACP-binding"/>
    <property type="match status" value="1"/>
</dbReference>
<dbReference type="SUPFAM" id="SSF55048">
    <property type="entry name" value="Probable ACP-binding domain of malonyl-CoA ACP transacylase"/>
    <property type="match status" value="1"/>
</dbReference>
<comment type="catalytic activity">
    <reaction evidence="5 6">
        <text>holo-[ACP] + malonyl-CoA = malonyl-[ACP] + CoA</text>
        <dbReference type="Rhea" id="RHEA:41792"/>
        <dbReference type="Rhea" id="RHEA-COMP:9623"/>
        <dbReference type="Rhea" id="RHEA-COMP:9685"/>
        <dbReference type="ChEBI" id="CHEBI:57287"/>
        <dbReference type="ChEBI" id="CHEBI:57384"/>
        <dbReference type="ChEBI" id="CHEBI:64479"/>
        <dbReference type="ChEBI" id="CHEBI:78449"/>
        <dbReference type="EC" id="2.3.1.39"/>
    </reaction>
</comment>
<keyword evidence="3 6" id="KW-0808">Transferase</keyword>
<reference evidence="9" key="2">
    <citation type="journal article" date="2021" name="PeerJ">
        <title>Extensive microbial diversity within the chicken gut microbiome revealed by metagenomics and culture.</title>
        <authorList>
            <person name="Gilroy R."/>
            <person name="Ravi A."/>
            <person name="Getino M."/>
            <person name="Pursley I."/>
            <person name="Horton D.L."/>
            <person name="Alikhan N.F."/>
            <person name="Baker D."/>
            <person name="Gharbi K."/>
            <person name="Hall N."/>
            <person name="Watson M."/>
            <person name="Adriaenssens E.M."/>
            <person name="Foster-Nyarko E."/>
            <person name="Jarju S."/>
            <person name="Secka A."/>
            <person name="Antonio M."/>
            <person name="Oren A."/>
            <person name="Chaudhuri R.R."/>
            <person name="La Ragione R."/>
            <person name="Hildebrand F."/>
            <person name="Pallen M.J."/>
        </authorList>
    </citation>
    <scope>NUCLEOTIDE SEQUENCE</scope>
    <source>
        <strain evidence="9">B1-8020</strain>
    </source>
</reference>
<dbReference type="PIRSF" id="PIRSF000446">
    <property type="entry name" value="Mct"/>
    <property type="match status" value="1"/>
</dbReference>
<dbReference type="Pfam" id="PF00698">
    <property type="entry name" value="Acyl_transf_1"/>
    <property type="match status" value="1"/>
</dbReference>
<dbReference type="InterPro" id="IPR024925">
    <property type="entry name" value="Malonyl_CoA-ACP_transAc"/>
</dbReference>
<evidence type="ECO:0000256" key="5">
    <source>
        <dbReference type="ARBA" id="ARBA00048462"/>
    </source>
</evidence>
<dbReference type="Proteomes" id="UP000823604">
    <property type="component" value="Unassembled WGS sequence"/>
</dbReference>
<name>A0A9D9IL61_9BACT</name>
<accession>A0A9D9IL61</accession>
<dbReference type="EC" id="2.3.1.39" evidence="1 6"/>
<dbReference type="SUPFAM" id="SSF52151">
    <property type="entry name" value="FabD/lysophospholipase-like"/>
    <property type="match status" value="1"/>
</dbReference>
<evidence type="ECO:0000256" key="7">
    <source>
        <dbReference type="PIRSR" id="PIRSR000446-1"/>
    </source>
</evidence>
<dbReference type="InterPro" id="IPR016036">
    <property type="entry name" value="Malonyl_transacylase_ACP-bd"/>
</dbReference>